<dbReference type="WBParaSite" id="Hba_16962">
    <property type="protein sequence ID" value="Hba_16962"/>
    <property type="gene ID" value="Hba_16962"/>
</dbReference>
<protein>
    <submittedName>
        <fullName evidence="3">Ovule protein</fullName>
    </submittedName>
</protein>
<evidence type="ECO:0000313" key="2">
    <source>
        <dbReference type="Proteomes" id="UP000095283"/>
    </source>
</evidence>
<sequence length="131" mass="15390">MCKTNLYNSFALDFQTPSAGLRYESDSSHHGVGYYDECDERKSDSRPHNWRYDSIQEEDHEKTDIWREESALENWSDKTDDRHGIEWRNKEQRREEECYGGGGYQADREDSSRQNSVERSEAALIQSTDIA</sequence>
<accession>A0A1I7XGT3</accession>
<proteinExistence type="predicted"/>
<feature type="compositionally biased region" description="Basic and acidic residues" evidence="1">
    <location>
        <begin position="76"/>
        <end position="97"/>
    </location>
</feature>
<organism evidence="2 3">
    <name type="scientific">Heterorhabditis bacteriophora</name>
    <name type="common">Entomopathogenic nematode worm</name>
    <dbReference type="NCBI Taxonomy" id="37862"/>
    <lineage>
        <taxon>Eukaryota</taxon>
        <taxon>Metazoa</taxon>
        <taxon>Ecdysozoa</taxon>
        <taxon>Nematoda</taxon>
        <taxon>Chromadorea</taxon>
        <taxon>Rhabditida</taxon>
        <taxon>Rhabditina</taxon>
        <taxon>Rhabditomorpha</taxon>
        <taxon>Strongyloidea</taxon>
        <taxon>Heterorhabditidae</taxon>
        <taxon>Heterorhabditis</taxon>
    </lineage>
</organism>
<evidence type="ECO:0000256" key="1">
    <source>
        <dbReference type="SAM" id="MobiDB-lite"/>
    </source>
</evidence>
<dbReference type="Proteomes" id="UP000095283">
    <property type="component" value="Unplaced"/>
</dbReference>
<reference evidence="3" key="1">
    <citation type="submission" date="2016-11" db="UniProtKB">
        <authorList>
            <consortium name="WormBaseParasite"/>
        </authorList>
    </citation>
    <scope>IDENTIFICATION</scope>
</reference>
<dbReference type="AlphaFoldDB" id="A0A1I7XGT3"/>
<name>A0A1I7XGT3_HETBA</name>
<feature type="region of interest" description="Disordered" evidence="1">
    <location>
        <begin position="76"/>
        <end position="131"/>
    </location>
</feature>
<keyword evidence="2" id="KW-1185">Reference proteome</keyword>
<feature type="compositionally biased region" description="Basic and acidic residues" evidence="1">
    <location>
        <begin position="106"/>
        <end position="121"/>
    </location>
</feature>
<evidence type="ECO:0000313" key="3">
    <source>
        <dbReference type="WBParaSite" id="Hba_16962"/>
    </source>
</evidence>